<dbReference type="Proteomes" id="UP000006860">
    <property type="component" value="Chromosome"/>
</dbReference>
<evidence type="ECO:0000313" key="3">
    <source>
        <dbReference type="Proteomes" id="UP000006860"/>
    </source>
</evidence>
<dbReference type="SUPFAM" id="SSF53335">
    <property type="entry name" value="S-adenosyl-L-methionine-dependent methyltransferases"/>
    <property type="match status" value="1"/>
</dbReference>
<dbReference type="Gene3D" id="3.40.50.150">
    <property type="entry name" value="Vaccinia Virus protein VP39"/>
    <property type="match status" value="1"/>
</dbReference>
<evidence type="ECO:0000259" key="1">
    <source>
        <dbReference type="Pfam" id="PF08241"/>
    </source>
</evidence>
<dbReference type="PANTHER" id="PTHR45036:SF1">
    <property type="entry name" value="METHYLTRANSFERASE LIKE 7A"/>
    <property type="match status" value="1"/>
</dbReference>
<protein>
    <submittedName>
        <fullName evidence="2">Methyltransferase type 11</fullName>
    </submittedName>
</protein>
<dbReference type="EMBL" id="CP002546">
    <property type="protein sequence ID" value="ADY62184.1"/>
    <property type="molecule type" value="Genomic_DNA"/>
</dbReference>
<dbReference type="HOGENOM" id="CLU_037990_7_4_0"/>
<dbReference type="PANTHER" id="PTHR45036">
    <property type="entry name" value="METHYLTRANSFERASE LIKE 7B"/>
    <property type="match status" value="1"/>
</dbReference>
<keyword evidence="3" id="KW-1185">Reference proteome</keyword>
<dbReference type="Pfam" id="PF08241">
    <property type="entry name" value="Methyltransf_11"/>
    <property type="match status" value="1"/>
</dbReference>
<accession>F0SNE1</accession>
<dbReference type="InterPro" id="IPR013216">
    <property type="entry name" value="Methyltransf_11"/>
</dbReference>
<dbReference type="InterPro" id="IPR029063">
    <property type="entry name" value="SAM-dependent_MTases_sf"/>
</dbReference>
<dbReference type="InterPro" id="IPR052356">
    <property type="entry name" value="Thiol_S-MT"/>
</dbReference>
<dbReference type="RefSeq" id="WP_013630888.1">
    <property type="nucleotide sequence ID" value="NC_015174.1"/>
</dbReference>
<name>F0SNE1_RUBBR</name>
<proteinExistence type="predicted"/>
<evidence type="ECO:0000313" key="2">
    <source>
        <dbReference type="EMBL" id="ADY62184.1"/>
    </source>
</evidence>
<dbReference type="KEGG" id="pbs:Plabr_4613"/>
<organism evidence="2 3">
    <name type="scientific">Rubinisphaera brasiliensis (strain ATCC 49424 / DSM 5305 / JCM 21570 / IAM 15109 / NBRC 103401 / IFAM 1448)</name>
    <name type="common">Planctomyces brasiliensis</name>
    <dbReference type="NCBI Taxonomy" id="756272"/>
    <lineage>
        <taxon>Bacteria</taxon>
        <taxon>Pseudomonadati</taxon>
        <taxon>Planctomycetota</taxon>
        <taxon>Planctomycetia</taxon>
        <taxon>Planctomycetales</taxon>
        <taxon>Planctomycetaceae</taxon>
        <taxon>Rubinisphaera</taxon>
    </lineage>
</organism>
<sequence length="224" mass="24799">MAHVLAEENNKGFYSTHIGPRVVHTLCAAAPIQSQRQRVIPRATGRVLEIGIGSGLNLPHYRPGQVEEIVGVDPDRSMLRLGRKRREACSIPLNLVSQSAESLPLDGQSIDTLVLTYTLCSIPNPMQALAEARRVLKPDGIVLMCEHGAAGSKSTLRWQNRVDRTWSRIALGCHLNRNPADLLRQSGFEFETLEQFVLKPFPSLVATHYLGTARLAGEQFTRQT</sequence>
<dbReference type="GO" id="GO:0032259">
    <property type="term" value="P:methylation"/>
    <property type="evidence" value="ECO:0007669"/>
    <property type="project" value="UniProtKB-KW"/>
</dbReference>
<dbReference type="CDD" id="cd02440">
    <property type="entry name" value="AdoMet_MTases"/>
    <property type="match status" value="1"/>
</dbReference>
<dbReference type="GO" id="GO:0008757">
    <property type="term" value="F:S-adenosylmethionine-dependent methyltransferase activity"/>
    <property type="evidence" value="ECO:0007669"/>
    <property type="project" value="InterPro"/>
</dbReference>
<dbReference type="OrthoDB" id="9772751at2"/>
<reference evidence="3" key="1">
    <citation type="submission" date="2011-02" db="EMBL/GenBank/DDBJ databases">
        <title>The complete genome of Planctomyces brasiliensis DSM 5305.</title>
        <authorList>
            <person name="Lucas S."/>
            <person name="Copeland A."/>
            <person name="Lapidus A."/>
            <person name="Bruce D."/>
            <person name="Goodwin L."/>
            <person name="Pitluck S."/>
            <person name="Kyrpides N."/>
            <person name="Mavromatis K."/>
            <person name="Pagani I."/>
            <person name="Ivanova N."/>
            <person name="Ovchinnikova G."/>
            <person name="Lu M."/>
            <person name="Detter J.C."/>
            <person name="Han C."/>
            <person name="Land M."/>
            <person name="Hauser L."/>
            <person name="Markowitz V."/>
            <person name="Cheng J.-F."/>
            <person name="Hugenholtz P."/>
            <person name="Woyke T."/>
            <person name="Wu D."/>
            <person name="Tindall B."/>
            <person name="Pomrenke H.G."/>
            <person name="Brambilla E."/>
            <person name="Klenk H.-P."/>
            <person name="Eisen J.A."/>
        </authorList>
    </citation>
    <scope>NUCLEOTIDE SEQUENCE [LARGE SCALE GENOMIC DNA]</scope>
    <source>
        <strain evidence="3">ATCC 49424 / DSM 5305 / JCM 21570 / NBRC 103401 / IFAM 1448</strain>
    </source>
</reference>
<dbReference type="eggNOG" id="COG2226">
    <property type="taxonomic scope" value="Bacteria"/>
</dbReference>
<keyword evidence="2" id="KW-0808">Transferase</keyword>
<dbReference type="AlphaFoldDB" id="F0SNE1"/>
<keyword evidence="2" id="KW-0489">Methyltransferase</keyword>
<gene>
    <name evidence="2" type="ordered locus">Plabr_4613</name>
</gene>
<feature type="domain" description="Methyltransferase type 11" evidence="1">
    <location>
        <begin position="48"/>
        <end position="143"/>
    </location>
</feature>
<dbReference type="STRING" id="756272.Plabr_4613"/>